<gene>
    <name evidence="9" type="ORF">ACHAW5_002509</name>
</gene>
<evidence type="ECO:0000313" key="9">
    <source>
        <dbReference type="EMBL" id="KAL3796823.1"/>
    </source>
</evidence>
<feature type="region of interest" description="Disordered" evidence="7">
    <location>
        <begin position="215"/>
        <end position="300"/>
    </location>
</feature>
<keyword evidence="4 6" id="KW-0694">RNA-binding</keyword>
<evidence type="ECO:0000256" key="7">
    <source>
        <dbReference type="SAM" id="MobiDB-lite"/>
    </source>
</evidence>
<evidence type="ECO:0000256" key="4">
    <source>
        <dbReference type="ARBA" id="ARBA00022884"/>
    </source>
</evidence>
<accession>A0ABD3Q901</accession>
<evidence type="ECO:0000313" key="10">
    <source>
        <dbReference type="Proteomes" id="UP001530315"/>
    </source>
</evidence>
<sequence>MTATEVVAAVEDDSLMAVTLQTPFLYQNCQTGQPSASPLTARQLCRILCPAKGSTSIITPQTLLLGYDPMTHTYDATGWQRASSVALLKEACASWYYESEGGVKGPVSTRVLADLLSDCNGDEGGGKLETNARVYPSENNGDGGGGEWTRIIDYNYLRLAIEALTEVTSMPNEDETNMQEVATMTYEFGEDDAQGAQEDDDLKNRKVKDDLEAFLSSTDHLAPHAAGAADESDDEEYESDGGTRYVRDSRTGNWIHEGLAPKREKKNEKKDDQSSASTMKAAVAGAIPATNKRKRKNKPKFTAKNSRNWIYVTGLPKNTNEEEVAAYFSKVGILDLDPETQKPKVKLYRNTKGENGDPSGALKGDASICYARPESVELALQILDENIFRDDATLSVQRAKFEQHGTFDGDSKTGGRRMVSEAKRKVARLAALQAVGWDEGENGRIAGGLKGLRIVVLMNMFDPAEFQHDDNDEKLQLLEKEVHSECEEIGAVEKITVFSKHPAGVMIVKFTQPNAASDAVTLFNGKVSSNGRKVEASYWDGVTDYTCQDADKEEKDTEKRLDEFGDWLEDQDLPEEFKLQVEE</sequence>
<keyword evidence="10" id="KW-1185">Reference proteome</keyword>
<evidence type="ECO:0000256" key="2">
    <source>
        <dbReference type="ARBA" id="ARBA00022664"/>
    </source>
</evidence>
<feature type="compositionally biased region" description="Acidic residues" evidence="7">
    <location>
        <begin position="230"/>
        <end position="239"/>
    </location>
</feature>
<dbReference type="InterPro" id="IPR034393">
    <property type="entry name" value="TatSF1-like"/>
</dbReference>
<evidence type="ECO:0000259" key="8">
    <source>
        <dbReference type="PROSITE" id="PS50102"/>
    </source>
</evidence>
<comment type="similarity">
    <text evidence="1">Belongs to the HTATSF1 family.</text>
</comment>
<comment type="caution">
    <text evidence="9">The sequence shown here is derived from an EMBL/GenBank/DDBJ whole genome shotgun (WGS) entry which is preliminary data.</text>
</comment>
<dbReference type="Proteomes" id="UP001530315">
    <property type="component" value="Unassembled WGS sequence"/>
</dbReference>
<dbReference type="SUPFAM" id="SSF54928">
    <property type="entry name" value="RNA-binding domain, RBD"/>
    <property type="match status" value="2"/>
</dbReference>
<keyword evidence="2" id="KW-0507">mRNA processing</keyword>
<dbReference type="Gene3D" id="3.30.70.330">
    <property type="match status" value="2"/>
</dbReference>
<dbReference type="AlphaFoldDB" id="A0ABD3Q901"/>
<dbReference type="SMART" id="SM00360">
    <property type="entry name" value="RRM"/>
    <property type="match status" value="2"/>
</dbReference>
<protein>
    <recommendedName>
        <fullName evidence="8">RRM domain-containing protein</fullName>
    </recommendedName>
</protein>
<dbReference type="EMBL" id="JALLAZ020000371">
    <property type="protein sequence ID" value="KAL3796823.1"/>
    <property type="molecule type" value="Genomic_DNA"/>
</dbReference>
<dbReference type="PROSITE" id="PS50102">
    <property type="entry name" value="RRM"/>
    <property type="match status" value="1"/>
</dbReference>
<feature type="domain" description="RRM" evidence="8">
    <location>
        <begin position="308"/>
        <end position="401"/>
    </location>
</feature>
<feature type="compositionally biased region" description="Basic and acidic residues" evidence="7">
    <location>
        <begin position="259"/>
        <end position="273"/>
    </location>
</feature>
<name>A0ABD3Q901_9STRA</name>
<dbReference type="InterPro" id="IPR034392">
    <property type="entry name" value="TatSF1-like_RRM1"/>
</dbReference>
<reference evidence="9 10" key="1">
    <citation type="submission" date="2024-10" db="EMBL/GenBank/DDBJ databases">
        <title>Updated reference genomes for cyclostephanoid diatoms.</title>
        <authorList>
            <person name="Roberts W.R."/>
            <person name="Alverson A.J."/>
        </authorList>
    </citation>
    <scope>NUCLEOTIDE SEQUENCE [LARGE SCALE GENOMIC DNA]</scope>
    <source>
        <strain evidence="9 10">AJA276-08</strain>
    </source>
</reference>
<evidence type="ECO:0000256" key="5">
    <source>
        <dbReference type="ARBA" id="ARBA00023187"/>
    </source>
</evidence>
<dbReference type="CDD" id="cd12281">
    <property type="entry name" value="RRM1_TatSF1_like"/>
    <property type="match status" value="1"/>
</dbReference>
<evidence type="ECO:0000256" key="3">
    <source>
        <dbReference type="ARBA" id="ARBA00022737"/>
    </source>
</evidence>
<evidence type="ECO:0000256" key="1">
    <source>
        <dbReference type="ARBA" id="ARBA00007747"/>
    </source>
</evidence>
<organism evidence="9 10">
    <name type="scientific">Stephanodiscus triporus</name>
    <dbReference type="NCBI Taxonomy" id="2934178"/>
    <lineage>
        <taxon>Eukaryota</taxon>
        <taxon>Sar</taxon>
        <taxon>Stramenopiles</taxon>
        <taxon>Ochrophyta</taxon>
        <taxon>Bacillariophyta</taxon>
        <taxon>Coscinodiscophyceae</taxon>
        <taxon>Thalassiosirophycidae</taxon>
        <taxon>Stephanodiscales</taxon>
        <taxon>Stephanodiscaceae</taxon>
        <taxon>Stephanodiscus</taxon>
    </lineage>
</organism>
<dbReference type="GO" id="GO:0000398">
    <property type="term" value="P:mRNA splicing, via spliceosome"/>
    <property type="evidence" value="ECO:0007669"/>
    <property type="project" value="UniProtKB-ARBA"/>
</dbReference>
<proteinExistence type="inferred from homology"/>
<dbReference type="GO" id="GO:0005684">
    <property type="term" value="C:U2-type spliceosomal complex"/>
    <property type="evidence" value="ECO:0007669"/>
    <property type="project" value="UniProtKB-ARBA"/>
</dbReference>
<dbReference type="InterPro" id="IPR000504">
    <property type="entry name" value="RRM_dom"/>
</dbReference>
<dbReference type="InterPro" id="IPR012677">
    <property type="entry name" value="Nucleotide-bd_a/b_plait_sf"/>
</dbReference>
<feature type="compositionally biased region" description="Basic residues" evidence="7">
    <location>
        <begin position="291"/>
        <end position="300"/>
    </location>
</feature>
<dbReference type="InterPro" id="IPR035979">
    <property type="entry name" value="RBD_domain_sf"/>
</dbReference>
<dbReference type="PANTHER" id="PTHR15608">
    <property type="entry name" value="SPLICING FACTOR U2AF-ASSOCIATED PROTEIN 2"/>
    <property type="match status" value="1"/>
</dbReference>
<keyword evidence="5" id="KW-0508">mRNA splicing</keyword>
<keyword evidence="3" id="KW-0677">Repeat</keyword>
<dbReference type="PANTHER" id="PTHR15608:SF0">
    <property type="entry name" value="HIV TAT-SPECIFIC FACTOR 1"/>
    <property type="match status" value="1"/>
</dbReference>
<dbReference type="GO" id="GO:0003723">
    <property type="term" value="F:RNA binding"/>
    <property type="evidence" value="ECO:0007669"/>
    <property type="project" value="UniProtKB-UniRule"/>
</dbReference>
<dbReference type="FunFam" id="3.30.70.330:FF:000105">
    <property type="entry name" value="HIV Tat-specific factor 1 homolog"/>
    <property type="match status" value="1"/>
</dbReference>
<evidence type="ECO:0000256" key="6">
    <source>
        <dbReference type="PROSITE-ProRule" id="PRU00176"/>
    </source>
</evidence>